<feature type="signal peptide" evidence="1">
    <location>
        <begin position="1"/>
        <end position="30"/>
    </location>
</feature>
<reference evidence="2 3" key="1">
    <citation type="submission" date="2018-01" db="EMBL/GenBank/DDBJ databases">
        <title>The draft genome sequence of Halioglobus japonicus S1-36.</title>
        <authorList>
            <person name="Du Z.-J."/>
            <person name="Shi M.-J."/>
        </authorList>
    </citation>
    <scope>NUCLEOTIDE SEQUENCE [LARGE SCALE GENOMIC DNA]</scope>
    <source>
        <strain evidence="2 3">S1-36</strain>
    </source>
</reference>
<dbReference type="InterPro" id="IPR022028">
    <property type="entry name" value="DUF3604"/>
</dbReference>
<dbReference type="Proteomes" id="UP000235162">
    <property type="component" value="Unassembled WGS sequence"/>
</dbReference>
<evidence type="ECO:0000256" key="1">
    <source>
        <dbReference type="SAM" id="SignalP"/>
    </source>
</evidence>
<keyword evidence="1" id="KW-0732">Signal</keyword>
<dbReference type="EMBL" id="PKUR01000001">
    <property type="protein sequence ID" value="PLW87709.1"/>
    <property type="molecule type" value="Genomic_DNA"/>
</dbReference>
<evidence type="ECO:0000313" key="2">
    <source>
        <dbReference type="EMBL" id="PLW87709.1"/>
    </source>
</evidence>
<dbReference type="AlphaFoldDB" id="A0AAP8MHY5"/>
<gene>
    <name evidence="2" type="ORF">C0029_03795</name>
</gene>
<dbReference type="Gene3D" id="3.20.20.140">
    <property type="entry name" value="Metal-dependent hydrolases"/>
    <property type="match status" value="1"/>
</dbReference>
<comment type="caution">
    <text evidence="2">The sequence shown here is derived from an EMBL/GenBank/DDBJ whole genome shotgun (WGS) entry which is preliminary data.</text>
</comment>
<sequence>MLFRGHLTSRSRCTGAISLVLLGLAGPATAREACDNYSELRQPFFGDTHVHTAYSFDARAQDTRATPADAYRFAKGEPLLIQPFDENGVGQRKIQIDRPLDFTAVTDHAEFLGEVKVCYTPGLEGYSSWPCMIHRNMSVLGMQMFSMKTAIYKQRFGFCDDDSGEGALCEEHALSRWQNIRDAAEEAYDRSSACSFTSFVGYEWTGLTNPNAANLHRNVIFKNEHVPPVAKSWVETPSVEQLWDYLEQDCVADTPGCDAVTIPHNSNISAGLMFQNPAVTSEAVPELPVSPEQARRRARWEPLIELTQHKGESECDIRQAVWAGDEFCNEEKFSYDTFGGKPTGVNEWIPDWLRGTAGDLVPPTELPTANNFVRWALKEGLRQQAGMGVNSLKFGLSAATDTHIAAPGLTQEKGHPGHGGAGRGAKEAIVGLPDELENSPGGLTVLWAEENTRESLFSAMQRKEAYATSGTRPLLRFFGGADLDPNLCASDAMVANAYAQGVPMGSDLPAADAPPRFLVAVSQDPGTVDYPGAALQRVQIVKGWYKDGEVHEQVLDVAGGDNGASVDLKTCERTGEGHAQLCSVWEDPAFDPAANAFYYARALENPSCRWSQYQCNDAGVDCDDPSTITEGYEDCCVAEHQRTVQERAWSSPIWYTASK</sequence>
<feature type="chain" id="PRO_5043040415" evidence="1">
    <location>
        <begin position="31"/>
        <end position="659"/>
    </location>
</feature>
<dbReference type="Pfam" id="PF12228">
    <property type="entry name" value="DUF3604"/>
    <property type="match status" value="1"/>
</dbReference>
<name>A0AAP8MHY5_9GAMM</name>
<evidence type="ECO:0000313" key="3">
    <source>
        <dbReference type="Proteomes" id="UP000235162"/>
    </source>
</evidence>
<keyword evidence="3" id="KW-1185">Reference proteome</keyword>
<accession>A0AAP8MHY5</accession>
<protein>
    <submittedName>
        <fullName evidence="2">DUF3604 domain-containing protein</fullName>
    </submittedName>
</protein>
<organism evidence="2 3">
    <name type="scientific">Halioglobus japonicus</name>
    <dbReference type="NCBI Taxonomy" id="930805"/>
    <lineage>
        <taxon>Bacteria</taxon>
        <taxon>Pseudomonadati</taxon>
        <taxon>Pseudomonadota</taxon>
        <taxon>Gammaproteobacteria</taxon>
        <taxon>Cellvibrionales</taxon>
        <taxon>Halieaceae</taxon>
        <taxon>Halioglobus</taxon>
    </lineage>
</organism>
<proteinExistence type="predicted"/>
<dbReference type="RefSeq" id="WP_066051414.1">
    <property type="nucleotide sequence ID" value="NZ_BMYL01000001.1"/>
</dbReference>